<dbReference type="Gene3D" id="1.10.287.1260">
    <property type="match status" value="1"/>
</dbReference>
<proteinExistence type="predicted"/>
<keyword evidence="2" id="KW-0472">Membrane</keyword>
<accession>A0ABS4QBT1</accession>
<sequence>MQTSILAIDIDFRQGWNDAWSAIATFVPKFIGFLAILFIGWIVAKAIAAIVRRVLDRVGFEKLVDRGGIKNMMARSNWTASQMLAKLAYYAVLLITLQLGFGVWGPNPVSDMLNGIVSWLPKLAVAIVIVIVAAAIARVVHEMVSAALGGLSYGALLARVASVFIWALGIIAALNQVGVATAVTEPVLWAVLLTVAGVLIVGVGGGLVRPMQSRWDGWLDKVEGEMPALRGHTEAYKRGREDVSRQQAWQDQSATTTTRYTSATGAEPGDRTPRMG</sequence>
<evidence type="ECO:0000313" key="4">
    <source>
        <dbReference type="Proteomes" id="UP001519325"/>
    </source>
</evidence>
<keyword evidence="2" id="KW-1133">Transmembrane helix</keyword>
<feature type="transmembrane region" description="Helical" evidence="2">
    <location>
        <begin position="186"/>
        <end position="208"/>
    </location>
</feature>
<protein>
    <recommendedName>
        <fullName evidence="5">Transporter (Transmembrane protein)</fullName>
    </recommendedName>
</protein>
<dbReference type="Proteomes" id="UP001519325">
    <property type="component" value="Unassembled WGS sequence"/>
</dbReference>
<feature type="region of interest" description="Disordered" evidence="1">
    <location>
        <begin position="236"/>
        <end position="276"/>
    </location>
</feature>
<evidence type="ECO:0000313" key="3">
    <source>
        <dbReference type="EMBL" id="MBP2189153.1"/>
    </source>
</evidence>
<dbReference type="RefSeq" id="WP_209887428.1">
    <property type="nucleotide sequence ID" value="NZ_JAGGMR010000001.1"/>
</dbReference>
<dbReference type="Pfam" id="PF05552">
    <property type="entry name" value="MS_channel_1st_1"/>
    <property type="match status" value="2"/>
</dbReference>
<evidence type="ECO:0000256" key="1">
    <source>
        <dbReference type="SAM" id="MobiDB-lite"/>
    </source>
</evidence>
<dbReference type="InterPro" id="IPR008910">
    <property type="entry name" value="MSC_TM_helix"/>
</dbReference>
<feature type="transmembrane region" description="Helical" evidence="2">
    <location>
        <begin position="116"/>
        <end position="139"/>
    </location>
</feature>
<feature type="transmembrane region" description="Helical" evidence="2">
    <location>
        <begin position="151"/>
        <end position="174"/>
    </location>
</feature>
<feature type="compositionally biased region" description="Low complexity" evidence="1">
    <location>
        <begin position="253"/>
        <end position="264"/>
    </location>
</feature>
<feature type="transmembrane region" description="Helical" evidence="2">
    <location>
        <begin position="87"/>
        <end position="104"/>
    </location>
</feature>
<name>A0ABS4QBT1_9NOCA</name>
<keyword evidence="4" id="KW-1185">Reference proteome</keyword>
<reference evidence="3 4" key="1">
    <citation type="submission" date="2021-03" db="EMBL/GenBank/DDBJ databases">
        <title>Sequencing the genomes of 1000 actinobacteria strains.</title>
        <authorList>
            <person name="Klenk H.-P."/>
        </authorList>
    </citation>
    <scope>NUCLEOTIDE SEQUENCE [LARGE SCALE GENOMIC DNA]</scope>
    <source>
        <strain evidence="3 4">DSM 45516</strain>
    </source>
</reference>
<evidence type="ECO:0000256" key="2">
    <source>
        <dbReference type="SAM" id="Phobius"/>
    </source>
</evidence>
<comment type="caution">
    <text evidence="3">The sequence shown here is derived from an EMBL/GenBank/DDBJ whole genome shotgun (WGS) entry which is preliminary data.</text>
</comment>
<organism evidence="3 4">
    <name type="scientific">Nocardia goodfellowii</name>
    <dbReference type="NCBI Taxonomy" id="882446"/>
    <lineage>
        <taxon>Bacteria</taxon>
        <taxon>Bacillati</taxon>
        <taxon>Actinomycetota</taxon>
        <taxon>Actinomycetes</taxon>
        <taxon>Mycobacteriales</taxon>
        <taxon>Nocardiaceae</taxon>
        <taxon>Nocardia</taxon>
    </lineage>
</organism>
<gene>
    <name evidence="3" type="ORF">BJ987_002054</name>
</gene>
<feature type="transmembrane region" description="Helical" evidence="2">
    <location>
        <begin position="30"/>
        <end position="51"/>
    </location>
</feature>
<evidence type="ECO:0008006" key="5">
    <source>
        <dbReference type="Google" id="ProtNLM"/>
    </source>
</evidence>
<keyword evidence="2" id="KW-0812">Transmembrane</keyword>
<dbReference type="EMBL" id="JAGGMR010000001">
    <property type="protein sequence ID" value="MBP2189153.1"/>
    <property type="molecule type" value="Genomic_DNA"/>
</dbReference>